<gene>
    <name evidence="2" type="ORF">NDU88_003220</name>
</gene>
<comment type="caution">
    <text evidence="2">The sequence shown here is derived from an EMBL/GenBank/DDBJ whole genome shotgun (WGS) entry which is preliminary data.</text>
</comment>
<name>A0AAV7NG76_PLEWA</name>
<protein>
    <submittedName>
        <fullName evidence="2">Uncharacterized protein</fullName>
    </submittedName>
</protein>
<keyword evidence="3" id="KW-1185">Reference proteome</keyword>
<sequence length="94" mass="10329">MAGAKGVPGALPSTTQKRKSSETRKSGFPTTQRTDDRREVRVETRPKIQARRTHRGETDQSRSREASGRRNTRQHRAGKPPGDSLTATSLEGCG</sequence>
<reference evidence="2" key="1">
    <citation type="journal article" date="2022" name="bioRxiv">
        <title>Sequencing and chromosome-scale assembly of the giantPleurodeles waltlgenome.</title>
        <authorList>
            <person name="Brown T."/>
            <person name="Elewa A."/>
            <person name="Iarovenko S."/>
            <person name="Subramanian E."/>
            <person name="Araus A.J."/>
            <person name="Petzold A."/>
            <person name="Susuki M."/>
            <person name="Suzuki K.-i.T."/>
            <person name="Hayashi T."/>
            <person name="Toyoda A."/>
            <person name="Oliveira C."/>
            <person name="Osipova E."/>
            <person name="Leigh N.D."/>
            <person name="Simon A."/>
            <person name="Yun M.H."/>
        </authorList>
    </citation>
    <scope>NUCLEOTIDE SEQUENCE</scope>
    <source>
        <strain evidence="2">20211129_DDA</strain>
        <tissue evidence="2">Liver</tissue>
    </source>
</reference>
<dbReference type="EMBL" id="JANPWB010000012">
    <property type="protein sequence ID" value="KAJ1114991.1"/>
    <property type="molecule type" value="Genomic_DNA"/>
</dbReference>
<feature type="compositionally biased region" description="Basic and acidic residues" evidence="1">
    <location>
        <begin position="33"/>
        <end position="46"/>
    </location>
</feature>
<feature type="compositionally biased region" description="Basic and acidic residues" evidence="1">
    <location>
        <begin position="55"/>
        <end position="68"/>
    </location>
</feature>
<evidence type="ECO:0000256" key="1">
    <source>
        <dbReference type="SAM" id="MobiDB-lite"/>
    </source>
</evidence>
<accession>A0AAV7NG76</accession>
<feature type="compositionally biased region" description="Polar residues" evidence="1">
    <location>
        <begin position="85"/>
        <end position="94"/>
    </location>
</feature>
<feature type="region of interest" description="Disordered" evidence="1">
    <location>
        <begin position="1"/>
        <end position="94"/>
    </location>
</feature>
<dbReference type="AlphaFoldDB" id="A0AAV7NG76"/>
<evidence type="ECO:0000313" key="2">
    <source>
        <dbReference type="EMBL" id="KAJ1114991.1"/>
    </source>
</evidence>
<proteinExistence type="predicted"/>
<dbReference type="Proteomes" id="UP001066276">
    <property type="component" value="Chromosome 8"/>
</dbReference>
<evidence type="ECO:0000313" key="3">
    <source>
        <dbReference type="Proteomes" id="UP001066276"/>
    </source>
</evidence>
<organism evidence="2 3">
    <name type="scientific">Pleurodeles waltl</name>
    <name type="common">Iberian ribbed newt</name>
    <dbReference type="NCBI Taxonomy" id="8319"/>
    <lineage>
        <taxon>Eukaryota</taxon>
        <taxon>Metazoa</taxon>
        <taxon>Chordata</taxon>
        <taxon>Craniata</taxon>
        <taxon>Vertebrata</taxon>
        <taxon>Euteleostomi</taxon>
        <taxon>Amphibia</taxon>
        <taxon>Batrachia</taxon>
        <taxon>Caudata</taxon>
        <taxon>Salamandroidea</taxon>
        <taxon>Salamandridae</taxon>
        <taxon>Pleurodelinae</taxon>
        <taxon>Pleurodeles</taxon>
    </lineage>
</organism>